<dbReference type="Proteomes" id="UP001239167">
    <property type="component" value="Unassembled WGS sequence"/>
</dbReference>
<evidence type="ECO:0000313" key="1">
    <source>
        <dbReference type="EMBL" id="MDQ0204452.1"/>
    </source>
</evidence>
<organism evidence="1 2">
    <name type="scientific">Pectinatus haikarae</name>
    <dbReference type="NCBI Taxonomy" id="349096"/>
    <lineage>
        <taxon>Bacteria</taxon>
        <taxon>Bacillati</taxon>
        <taxon>Bacillota</taxon>
        <taxon>Negativicutes</taxon>
        <taxon>Selenomonadales</taxon>
        <taxon>Selenomonadaceae</taxon>
        <taxon>Pectinatus</taxon>
    </lineage>
</organism>
<evidence type="ECO:0000313" key="2">
    <source>
        <dbReference type="Proteomes" id="UP001239167"/>
    </source>
</evidence>
<protein>
    <submittedName>
        <fullName evidence="1">CRISPR-associated protein Csd1</fullName>
    </submittedName>
</protein>
<dbReference type="EMBL" id="JAUSUE010000016">
    <property type="protein sequence ID" value="MDQ0204452.1"/>
    <property type="molecule type" value="Genomic_DNA"/>
</dbReference>
<proteinExistence type="predicted"/>
<name>A0ABT9Y9G9_9FIRM</name>
<dbReference type="Pfam" id="PF09709">
    <property type="entry name" value="Cas_Csd1"/>
    <property type="match status" value="1"/>
</dbReference>
<comment type="caution">
    <text evidence="1">The sequence shown here is derived from an EMBL/GenBank/DDBJ whole genome shotgun (WGS) entry which is preliminary data.</text>
</comment>
<gene>
    <name evidence="1" type="ORF">J2S01_002180</name>
</gene>
<accession>A0ABT9Y9G9</accession>
<sequence length="668" mass="77340">MSWMNELVKTYDDNAAFAGSYNVQGKRFVLPPIGHMVQNAQIEVTVDAAGKLCRAETIIKEEQPTLIPCTLDSASRTSKPAPHPLHDNLHYIARDFDQYSKKTSKKDEKPYTLYLKLLESWVTSPYTHPKIQAVYKYISEHDLINDLLEQKILYKDDTGNIMQKWPYKDLEKPPIFQVVPGDILKAFVRFRVLIEGDTEPDLWKDMGLQRLYIKFSNEYLMNKKDICFVTGRSMFCAEKHNKGIRFPGDGAKLISSNDNAGFTFRGRFETGAECVTVGYETSQKAMNTLNWLIRNQGSNINGRIFLAWGRKELPQIFTDTERLLSRRKYSGTQKYSDTMKGFAEKLNAELAGYKSELPEVERVNIMVLDAATPGRLSICLYYEMAQNDFIQRIQEWHIAGAWRQNKYDSETKKRMRYIGVPLPKQLVQASYGDNTSESKMKMSVERLFFCIIQGKIIPLDMMRSAVNRVLKRSVMAVSDEYYNWQQLIQAACTMIRNRSWYESKNKTTGSDNIEIERTGYTMALDTENRDRSYLYGRLLAVADKIERSTFEKNNERLTNALKYMSAFAENPFKIWKTIRMKLIPYQEKALRYNKRDIRLLHEIADLFDPNEFAANEPLNSKFLLGFDCQSYVFDKEREANILAKQQKNAQSSNINIVKGENDNGDINK</sequence>
<keyword evidence="2" id="KW-1185">Reference proteome</keyword>
<dbReference type="InterPro" id="IPR010144">
    <property type="entry name" value="CRISPR-assoc_prot_Csd1-typ"/>
</dbReference>
<reference evidence="1 2" key="1">
    <citation type="submission" date="2023-07" db="EMBL/GenBank/DDBJ databases">
        <title>Genomic Encyclopedia of Type Strains, Phase IV (KMG-IV): sequencing the most valuable type-strain genomes for metagenomic binning, comparative biology and taxonomic classification.</title>
        <authorList>
            <person name="Goeker M."/>
        </authorList>
    </citation>
    <scope>NUCLEOTIDE SEQUENCE [LARGE SCALE GENOMIC DNA]</scope>
    <source>
        <strain evidence="1 2">DSM 16980</strain>
    </source>
</reference>
<dbReference type="RefSeq" id="WP_196603935.1">
    <property type="nucleotide sequence ID" value="NZ_CP116940.1"/>
</dbReference>
<dbReference type="NCBIfam" id="TIGR01863">
    <property type="entry name" value="cas_Csd1"/>
    <property type="match status" value="1"/>
</dbReference>